<comment type="similarity">
    <text evidence="3 14">Belongs to the trans-sulfuration enzymes family.</text>
</comment>
<evidence type="ECO:0000256" key="13">
    <source>
        <dbReference type="PIRSR" id="PIRSR001434-2"/>
    </source>
</evidence>
<evidence type="ECO:0000256" key="12">
    <source>
        <dbReference type="ARBA" id="ARBA00047625"/>
    </source>
</evidence>
<proteinExistence type="inferred from homology"/>
<dbReference type="AlphaFoldDB" id="A0A6N2YN21"/>
<keyword evidence="8" id="KW-0486">Methionine biosynthesis</keyword>
<dbReference type="SUPFAM" id="SSF53383">
    <property type="entry name" value="PLP-dependent transferases"/>
    <property type="match status" value="1"/>
</dbReference>
<evidence type="ECO:0000256" key="6">
    <source>
        <dbReference type="ARBA" id="ARBA00022605"/>
    </source>
</evidence>
<evidence type="ECO:0000256" key="10">
    <source>
        <dbReference type="ARBA" id="ARBA00046315"/>
    </source>
</evidence>
<organism evidence="15">
    <name type="scientific">Phytobacter massiliensis</name>
    <dbReference type="NCBI Taxonomy" id="1485952"/>
    <lineage>
        <taxon>Bacteria</taxon>
        <taxon>Pseudomonadati</taxon>
        <taxon>Pseudomonadota</taxon>
        <taxon>Gammaproteobacteria</taxon>
        <taxon>Enterobacterales</taxon>
        <taxon>Enterobacteriaceae</taxon>
        <taxon>Phytobacter</taxon>
    </lineage>
</organism>
<evidence type="ECO:0000256" key="9">
    <source>
        <dbReference type="ARBA" id="ARBA00023239"/>
    </source>
</evidence>
<comment type="pathway">
    <text evidence="10">Amino-acid biosynthesis; L-methionine biosynthesis via de novo pathway; L-homocysteine from L-cystathionine: step 1/1.</text>
</comment>
<evidence type="ECO:0000256" key="3">
    <source>
        <dbReference type="ARBA" id="ARBA00009077"/>
    </source>
</evidence>
<keyword evidence="6" id="KW-0028">Amino-acid biosynthesis</keyword>
<evidence type="ECO:0000256" key="4">
    <source>
        <dbReference type="ARBA" id="ARBA00012224"/>
    </source>
</evidence>
<dbReference type="FunFam" id="3.40.640.10:FF:000062">
    <property type="entry name" value="Cystathionine beta-lyase"/>
    <property type="match status" value="1"/>
</dbReference>
<dbReference type="Pfam" id="PF01053">
    <property type="entry name" value="Cys_Met_Meta_PP"/>
    <property type="match status" value="1"/>
</dbReference>
<comment type="catalytic activity">
    <reaction evidence="11">
        <text>L,L-cystathionine + H2O = L-homocysteine + pyruvate + NH4(+)</text>
        <dbReference type="Rhea" id="RHEA:13965"/>
        <dbReference type="ChEBI" id="CHEBI:15361"/>
        <dbReference type="ChEBI" id="CHEBI:15377"/>
        <dbReference type="ChEBI" id="CHEBI:28938"/>
        <dbReference type="ChEBI" id="CHEBI:58161"/>
        <dbReference type="ChEBI" id="CHEBI:58199"/>
    </reaction>
</comment>
<dbReference type="FunFam" id="3.90.1150.10:FF:000058">
    <property type="entry name" value="Cystathionine beta-lyase"/>
    <property type="match status" value="1"/>
</dbReference>
<dbReference type="PROSITE" id="PS00868">
    <property type="entry name" value="CYS_MET_METAB_PP"/>
    <property type="match status" value="1"/>
</dbReference>
<protein>
    <recommendedName>
        <fullName evidence="4">cysteine-S-conjugate beta-lyase</fullName>
        <ecNumber evidence="4">4.4.1.13</ecNumber>
    </recommendedName>
</protein>
<dbReference type="GO" id="GO:0005737">
    <property type="term" value="C:cytoplasm"/>
    <property type="evidence" value="ECO:0007669"/>
    <property type="project" value="UniProtKB-SubCell"/>
</dbReference>
<dbReference type="InterPro" id="IPR015424">
    <property type="entry name" value="PyrdxlP-dep_Trfase"/>
</dbReference>
<dbReference type="GO" id="GO:0019346">
    <property type="term" value="P:transsulfuration"/>
    <property type="evidence" value="ECO:0007669"/>
    <property type="project" value="InterPro"/>
</dbReference>
<dbReference type="GO" id="GO:0009086">
    <property type="term" value="P:methionine biosynthetic process"/>
    <property type="evidence" value="ECO:0007669"/>
    <property type="project" value="UniProtKB-KW"/>
</dbReference>
<dbReference type="InterPro" id="IPR006233">
    <property type="entry name" value="Cys_b_lyase_bac"/>
</dbReference>
<evidence type="ECO:0000313" key="15">
    <source>
        <dbReference type="EMBL" id="VYT67507.1"/>
    </source>
</evidence>
<accession>A0A6N2YN21</accession>
<dbReference type="InterPro" id="IPR015421">
    <property type="entry name" value="PyrdxlP-dep_Trfase_major"/>
</dbReference>
<dbReference type="RefSeq" id="WP_156564434.1">
    <property type="nucleotide sequence ID" value="NZ_CACRTZ010000001.1"/>
</dbReference>
<evidence type="ECO:0000256" key="5">
    <source>
        <dbReference type="ARBA" id="ARBA00022490"/>
    </source>
</evidence>
<gene>
    <name evidence="15" type="primary">metC_1</name>
    <name evidence="15" type="ORF">EMLFYP7_00202</name>
</gene>
<comment type="subcellular location">
    <subcellularLocation>
        <location evidence="2">Cytoplasm</location>
    </subcellularLocation>
</comment>
<evidence type="ECO:0000256" key="2">
    <source>
        <dbReference type="ARBA" id="ARBA00004496"/>
    </source>
</evidence>
<evidence type="ECO:0000256" key="14">
    <source>
        <dbReference type="RuleBase" id="RU362118"/>
    </source>
</evidence>
<keyword evidence="9 15" id="KW-0456">Lyase</keyword>
<dbReference type="NCBIfam" id="NF005990">
    <property type="entry name" value="PRK08114.1"/>
    <property type="match status" value="1"/>
</dbReference>
<name>A0A6N2YN21_9ENTR</name>
<keyword evidence="5" id="KW-0963">Cytoplasm</keyword>
<dbReference type="PANTHER" id="PTHR43500">
    <property type="entry name" value="CYSTATHIONINE BETA-LYASE-RELATED"/>
    <property type="match status" value="1"/>
</dbReference>
<keyword evidence="7 13" id="KW-0663">Pyridoxal phosphate</keyword>
<dbReference type="InterPro" id="IPR000277">
    <property type="entry name" value="Cys/Met-Metab_PyrdxlP-dep_enz"/>
</dbReference>
<dbReference type="InterPro" id="IPR015422">
    <property type="entry name" value="PyrdxlP-dep_Trfase_small"/>
</dbReference>
<dbReference type="GO" id="GO:0047804">
    <property type="term" value="F:cysteine-S-conjugate beta-lyase activity"/>
    <property type="evidence" value="ECO:0007669"/>
    <property type="project" value="UniProtKB-EC"/>
</dbReference>
<dbReference type="GO" id="GO:0030170">
    <property type="term" value="F:pyridoxal phosphate binding"/>
    <property type="evidence" value="ECO:0007669"/>
    <property type="project" value="InterPro"/>
</dbReference>
<evidence type="ECO:0000256" key="1">
    <source>
        <dbReference type="ARBA" id="ARBA00001933"/>
    </source>
</evidence>
<comment type="cofactor">
    <cofactor evidence="1 14">
        <name>pyridoxal 5'-phosphate</name>
        <dbReference type="ChEBI" id="CHEBI:597326"/>
    </cofactor>
</comment>
<evidence type="ECO:0000256" key="11">
    <source>
        <dbReference type="ARBA" id="ARBA00047517"/>
    </source>
</evidence>
<evidence type="ECO:0000256" key="7">
    <source>
        <dbReference type="ARBA" id="ARBA00022898"/>
    </source>
</evidence>
<dbReference type="GO" id="GO:0019450">
    <property type="term" value="P:L-cysteine catabolic process to pyruvate"/>
    <property type="evidence" value="ECO:0007669"/>
    <property type="project" value="TreeGrafter"/>
</dbReference>
<evidence type="ECO:0000256" key="8">
    <source>
        <dbReference type="ARBA" id="ARBA00023167"/>
    </source>
</evidence>
<dbReference type="Gene3D" id="3.40.640.10">
    <property type="entry name" value="Type I PLP-dependent aspartate aminotransferase-like (Major domain)"/>
    <property type="match status" value="1"/>
</dbReference>
<dbReference type="PIRSF" id="PIRSF001434">
    <property type="entry name" value="CGS"/>
    <property type="match status" value="1"/>
</dbReference>
<dbReference type="CDD" id="cd00614">
    <property type="entry name" value="CGS_like"/>
    <property type="match status" value="1"/>
</dbReference>
<dbReference type="EC" id="4.4.1.13" evidence="4"/>
<dbReference type="InterPro" id="IPR054542">
    <property type="entry name" value="Cys_met_metab_PP"/>
</dbReference>
<comment type="catalytic activity">
    <reaction evidence="12">
        <text>an S-substituted L-cysteine + H2O = a thiol + pyruvate + NH4(+)</text>
        <dbReference type="Rhea" id="RHEA:18121"/>
        <dbReference type="ChEBI" id="CHEBI:15361"/>
        <dbReference type="ChEBI" id="CHEBI:15377"/>
        <dbReference type="ChEBI" id="CHEBI:28938"/>
        <dbReference type="ChEBI" id="CHEBI:29256"/>
        <dbReference type="ChEBI" id="CHEBI:58717"/>
        <dbReference type="EC" id="4.4.1.13"/>
    </reaction>
</comment>
<dbReference type="PANTHER" id="PTHR43500:SF1">
    <property type="entry name" value="CYSTATHIONINE BETA-LYASE-RELATED"/>
    <property type="match status" value="1"/>
</dbReference>
<feature type="modified residue" description="N6-(pyridoxal phosphate)lysine" evidence="13">
    <location>
        <position position="210"/>
    </location>
</feature>
<sequence length="395" mass="43378">MTAKHIDTALVNAGRSKKYTQGSVNSVIQRASSLVFDTVEAKKQATRNRAKGELFYGRRGTLTHFSLQEAMCELEGGAGCALFPCGAAAVANTILAFVEQGDHVLMTNTAYEPSQDFCTKILAKLGVTTSWFDPMIGADIARLVRPETRVVFLESPGSITMEVHDIPAIVSAVRRVAPEAIIMIDNTWAAGVLFKALDFGIDISIQAATKYLIGHSDGMIGTAVANARCWDQLRENAYLMGQMVDADTAYMTSRGLRTLGVRLRQHHESSLQVAQWLAAHPQVERVNHPALPGSKGHEFWQRDFTGSSGLFSFVLRKRLNEKELADYLDHFTLFSMAYSWGGYESLILANQPEEIAAIRPAGEVDFTGTLVRVHIGLENVEDLIEDLAAGFQRIV</sequence>
<dbReference type="Gene3D" id="3.90.1150.10">
    <property type="entry name" value="Aspartate Aminotransferase, domain 1"/>
    <property type="match status" value="1"/>
</dbReference>
<dbReference type="EMBL" id="CACRTZ010000001">
    <property type="protein sequence ID" value="VYT67507.1"/>
    <property type="molecule type" value="Genomic_DNA"/>
</dbReference>
<reference evidence="15" key="1">
    <citation type="submission" date="2019-11" db="EMBL/GenBank/DDBJ databases">
        <authorList>
            <person name="Feng L."/>
        </authorList>
    </citation>
    <scope>NUCLEOTIDE SEQUENCE</scope>
    <source>
        <strain evidence="15">EMassiliensisLFYP7</strain>
    </source>
</reference>
<dbReference type="NCBIfam" id="TIGR01324">
    <property type="entry name" value="cysta_beta_ly_B"/>
    <property type="match status" value="1"/>
</dbReference>